<dbReference type="Gene3D" id="3.30.720.10">
    <property type="entry name" value="Signal recognition particle alu RNA binding heterodimer, srp9/1"/>
    <property type="match status" value="1"/>
</dbReference>
<reference evidence="9 10" key="1">
    <citation type="submission" date="2020-01" db="EMBL/GenBank/DDBJ databases">
        <title>Identification and distribution of gene clusters putatively required for synthesis of sphingolipid metabolism inhibitors in phylogenetically diverse species of the filamentous fungus Fusarium.</title>
        <authorList>
            <person name="Kim H.-S."/>
            <person name="Busman M."/>
            <person name="Brown D.W."/>
            <person name="Divon H."/>
            <person name="Uhlig S."/>
            <person name="Proctor R.H."/>
        </authorList>
    </citation>
    <scope>NUCLEOTIDE SEQUENCE [LARGE SCALE GENOMIC DNA]</scope>
    <source>
        <strain evidence="9 10">NRRL 20459</strain>
    </source>
</reference>
<keyword evidence="5 7" id="KW-0733">Signal recognition particle</keyword>
<evidence type="ECO:0000256" key="1">
    <source>
        <dbReference type="ARBA" id="ARBA00004496"/>
    </source>
</evidence>
<evidence type="ECO:0000313" key="9">
    <source>
        <dbReference type="EMBL" id="KAF4465649.1"/>
    </source>
</evidence>
<comment type="similarity">
    <text evidence="2 7">Belongs to the SRP14 family.</text>
</comment>
<sequence length="171" mass="19014">MRHSLPLMDGGAHARNSFNFNLDARYSSFGKRSFIGRGLFLITMADAHMSHDEFFAKLGELFNHRKGSDHGAIYLTQKRLTFGQDIPGPSEEEPSPDTHPAKPLPLVIRATSGQPKKDRASKVKLSTVVQPEDLEAFYVRYADICKGGMTALKPRDRSKKKAKAKKKKAAS</sequence>
<comment type="caution">
    <text evidence="9">The sequence shown here is derived from an EMBL/GenBank/DDBJ whole genome shotgun (WGS) entry which is preliminary data.</text>
</comment>
<evidence type="ECO:0000256" key="2">
    <source>
        <dbReference type="ARBA" id="ARBA00010349"/>
    </source>
</evidence>
<dbReference type="InterPro" id="IPR009018">
    <property type="entry name" value="Signal_recog_particle_SRP9/14"/>
</dbReference>
<feature type="region of interest" description="Disordered" evidence="8">
    <location>
        <begin position="83"/>
        <end position="105"/>
    </location>
</feature>
<dbReference type="GO" id="GO:0006614">
    <property type="term" value="P:SRP-dependent cotranslational protein targeting to membrane"/>
    <property type="evidence" value="ECO:0007669"/>
    <property type="project" value="UniProtKB-UniRule"/>
</dbReference>
<keyword evidence="10" id="KW-1185">Reference proteome</keyword>
<evidence type="ECO:0000313" key="10">
    <source>
        <dbReference type="Proteomes" id="UP000554235"/>
    </source>
</evidence>
<dbReference type="GO" id="GO:0008312">
    <property type="term" value="F:7S RNA binding"/>
    <property type="evidence" value="ECO:0007669"/>
    <property type="project" value="UniProtKB-UniRule"/>
</dbReference>
<evidence type="ECO:0000256" key="5">
    <source>
        <dbReference type="ARBA" id="ARBA00023135"/>
    </source>
</evidence>
<name>A0A8H4LCU9_9HYPO</name>
<dbReference type="OrthoDB" id="19209at2759"/>
<evidence type="ECO:0000256" key="4">
    <source>
        <dbReference type="ARBA" id="ARBA00022884"/>
    </source>
</evidence>
<dbReference type="GO" id="GO:0030942">
    <property type="term" value="F:endoplasmic reticulum signal peptide binding"/>
    <property type="evidence" value="ECO:0007669"/>
    <property type="project" value="UniProtKB-UniRule"/>
</dbReference>
<keyword evidence="6 7" id="KW-0687">Ribonucleoprotein</keyword>
<evidence type="ECO:0000256" key="8">
    <source>
        <dbReference type="SAM" id="MobiDB-lite"/>
    </source>
</evidence>
<keyword evidence="4 7" id="KW-0694">RNA-binding</keyword>
<dbReference type="Proteomes" id="UP000554235">
    <property type="component" value="Unassembled WGS sequence"/>
</dbReference>
<dbReference type="InterPro" id="IPR003210">
    <property type="entry name" value="Signal_recog_particle_SRP14"/>
</dbReference>
<comment type="function">
    <text evidence="7">Component of the signal recognition particle (SRP) complex, a ribonucleoprotein complex that mediates the cotranslational targeting of secretory and membrane proteins to the endoplasmic reticulum (ER).</text>
</comment>
<dbReference type="Pfam" id="PF02290">
    <property type="entry name" value="SRP14"/>
    <property type="match status" value="1"/>
</dbReference>
<evidence type="ECO:0000256" key="3">
    <source>
        <dbReference type="ARBA" id="ARBA00022490"/>
    </source>
</evidence>
<gene>
    <name evidence="9" type="ORF">FALBO_7501</name>
</gene>
<dbReference type="AlphaFoldDB" id="A0A8H4LCU9"/>
<feature type="compositionally biased region" description="Basic residues" evidence="8">
    <location>
        <begin position="156"/>
        <end position="171"/>
    </location>
</feature>
<evidence type="ECO:0000256" key="7">
    <source>
        <dbReference type="RuleBase" id="RU368100"/>
    </source>
</evidence>
<protein>
    <recommendedName>
        <fullName evidence="7">Signal recognition particle subunit SRP14</fullName>
    </recommendedName>
    <alternativeName>
        <fullName evidence="7">Signal recognition particle 14 kDa protein</fullName>
    </alternativeName>
</protein>
<dbReference type="PANTHER" id="PTHR12013">
    <property type="entry name" value="SIGNAL RECOGNITION PARTICLE 14 KD PROTEIN"/>
    <property type="match status" value="1"/>
</dbReference>
<proteinExistence type="inferred from homology"/>
<organism evidence="9 10">
    <name type="scientific">Fusarium albosuccineum</name>
    <dbReference type="NCBI Taxonomy" id="1237068"/>
    <lineage>
        <taxon>Eukaryota</taxon>
        <taxon>Fungi</taxon>
        <taxon>Dikarya</taxon>
        <taxon>Ascomycota</taxon>
        <taxon>Pezizomycotina</taxon>
        <taxon>Sordariomycetes</taxon>
        <taxon>Hypocreomycetidae</taxon>
        <taxon>Hypocreales</taxon>
        <taxon>Nectriaceae</taxon>
        <taxon>Fusarium</taxon>
        <taxon>Fusarium decemcellulare species complex</taxon>
    </lineage>
</organism>
<dbReference type="SUPFAM" id="SSF54762">
    <property type="entry name" value="Signal recognition particle alu RNA binding heterodimer, SRP9/14"/>
    <property type="match status" value="1"/>
</dbReference>
<dbReference type="EMBL" id="JAADYS010001005">
    <property type="protein sequence ID" value="KAF4465649.1"/>
    <property type="molecule type" value="Genomic_DNA"/>
</dbReference>
<keyword evidence="3 7" id="KW-0963">Cytoplasm</keyword>
<comment type="subcellular location">
    <subcellularLocation>
        <location evidence="1 7">Cytoplasm</location>
    </subcellularLocation>
</comment>
<feature type="region of interest" description="Disordered" evidence="8">
    <location>
        <begin position="150"/>
        <end position="171"/>
    </location>
</feature>
<dbReference type="GO" id="GO:0005786">
    <property type="term" value="C:signal recognition particle, endoplasmic reticulum targeting"/>
    <property type="evidence" value="ECO:0007669"/>
    <property type="project" value="UniProtKB-UniRule"/>
</dbReference>
<accession>A0A8H4LCU9</accession>
<comment type="subunit">
    <text evidence="7">Component of a fungal signal recognition particle (SRP) complex that consists of a 7SL RNA molecule (scR1) and at least six protein subunits: SRP72, SRP68, SRP54, SEC65, SRP21 and SRP14.</text>
</comment>
<evidence type="ECO:0000256" key="6">
    <source>
        <dbReference type="ARBA" id="ARBA00023274"/>
    </source>
</evidence>